<dbReference type="GO" id="GO:0016020">
    <property type="term" value="C:membrane"/>
    <property type="evidence" value="ECO:0007669"/>
    <property type="project" value="UniProtKB-SubCell"/>
</dbReference>
<gene>
    <name evidence="6" type="ORF">ENU72_02670</name>
</gene>
<feature type="transmembrane region" description="Helical" evidence="5">
    <location>
        <begin position="67"/>
        <end position="85"/>
    </location>
</feature>
<keyword evidence="2 5" id="KW-0812">Transmembrane</keyword>
<dbReference type="InterPro" id="IPR003689">
    <property type="entry name" value="ZIP"/>
</dbReference>
<accession>A0A7V4E320</accession>
<dbReference type="PANTHER" id="PTHR16950:SF16">
    <property type="entry name" value="ZINC TRANSPORTER ZIP13"/>
    <property type="match status" value="1"/>
</dbReference>
<evidence type="ECO:0000256" key="1">
    <source>
        <dbReference type="ARBA" id="ARBA00004141"/>
    </source>
</evidence>
<feature type="transmembrane region" description="Helical" evidence="5">
    <location>
        <begin position="33"/>
        <end position="55"/>
    </location>
</feature>
<evidence type="ECO:0000256" key="4">
    <source>
        <dbReference type="ARBA" id="ARBA00023136"/>
    </source>
</evidence>
<dbReference type="EMBL" id="DTDP01000117">
    <property type="protein sequence ID" value="HGK53909.1"/>
    <property type="molecule type" value="Genomic_DNA"/>
</dbReference>
<feature type="transmembrane region" description="Helical" evidence="5">
    <location>
        <begin position="163"/>
        <end position="183"/>
    </location>
</feature>
<dbReference type="PANTHER" id="PTHR16950">
    <property type="entry name" value="ZINC TRANSPORTER SLC39A7 HISTIDINE-RICH MEMBRANE PROTEIN KE4"/>
    <property type="match status" value="1"/>
</dbReference>
<dbReference type="GO" id="GO:0046873">
    <property type="term" value="F:metal ion transmembrane transporter activity"/>
    <property type="evidence" value="ECO:0007669"/>
    <property type="project" value="InterPro"/>
</dbReference>
<protein>
    <submittedName>
        <fullName evidence="6">ZIP family metal transporter</fullName>
    </submittedName>
</protein>
<evidence type="ECO:0000313" key="6">
    <source>
        <dbReference type="EMBL" id="HGK53909.1"/>
    </source>
</evidence>
<reference evidence="6" key="1">
    <citation type="journal article" date="2020" name="mSystems">
        <title>Genome- and Community-Level Interaction Insights into Carbon Utilization and Element Cycling Functions of Hydrothermarchaeota in Hydrothermal Sediment.</title>
        <authorList>
            <person name="Zhou Z."/>
            <person name="Liu Y."/>
            <person name="Xu W."/>
            <person name="Pan J."/>
            <person name="Luo Z.H."/>
            <person name="Li M."/>
        </authorList>
    </citation>
    <scope>NUCLEOTIDE SEQUENCE [LARGE SCALE GENOMIC DNA]</scope>
    <source>
        <strain evidence="6">SpSt-695</strain>
    </source>
</reference>
<evidence type="ECO:0000256" key="5">
    <source>
        <dbReference type="SAM" id="Phobius"/>
    </source>
</evidence>
<name>A0A7V4E320_UNCW3</name>
<feature type="transmembrane region" description="Helical" evidence="5">
    <location>
        <begin position="189"/>
        <end position="210"/>
    </location>
</feature>
<sequence length="247" mass="27973">MTLIWIIGSTLVVSFIAFIGIIFIFLKKETFDKLLFILVSLAGGALIGGAFLHLLPHSLEHLNPLTTSWIFIFGFVSFFLLERILRWRHCHEKDCKIHPVTYLSLIGDSIHNFIDGVVIAASFLINIPFGIITTLVVMAHEIPQEIGDYSILIFGGMDRVKALFYNFISALTAFIGGLFGYFLFKGTEYIHYIMPFAAGNFFYIAASDLIPELHKEVDFKKSLNSFIFFILGIFIMQLIKIIFRGGE</sequence>
<dbReference type="AlphaFoldDB" id="A0A7V4E320"/>
<proteinExistence type="predicted"/>
<feature type="transmembrane region" description="Helical" evidence="5">
    <location>
        <begin position="120"/>
        <end position="142"/>
    </location>
</feature>
<evidence type="ECO:0000256" key="2">
    <source>
        <dbReference type="ARBA" id="ARBA00022692"/>
    </source>
</evidence>
<comment type="caution">
    <text evidence="6">The sequence shown here is derived from an EMBL/GenBank/DDBJ whole genome shotgun (WGS) entry which is preliminary data.</text>
</comment>
<keyword evidence="4 5" id="KW-0472">Membrane</keyword>
<dbReference type="Pfam" id="PF02535">
    <property type="entry name" value="Zip"/>
    <property type="match status" value="2"/>
</dbReference>
<feature type="transmembrane region" description="Helical" evidence="5">
    <location>
        <begin position="222"/>
        <end position="243"/>
    </location>
</feature>
<keyword evidence="3 5" id="KW-1133">Transmembrane helix</keyword>
<comment type="subcellular location">
    <subcellularLocation>
        <location evidence="1">Membrane</location>
        <topology evidence="1">Multi-pass membrane protein</topology>
    </subcellularLocation>
</comment>
<evidence type="ECO:0000256" key="3">
    <source>
        <dbReference type="ARBA" id="ARBA00022989"/>
    </source>
</evidence>
<organism evidence="6">
    <name type="scientific">candidate division WOR-3 bacterium</name>
    <dbReference type="NCBI Taxonomy" id="2052148"/>
    <lineage>
        <taxon>Bacteria</taxon>
        <taxon>Bacteria division WOR-3</taxon>
    </lineage>
</organism>
<feature type="transmembrane region" description="Helical" evidence="5">
    <location>
        <begin position="6"/>
        <end position="26"/>
    </location>
</feature>